<dbReference type="Pfam" id="PF07417">
    <property type="entry name" value="Crl"/>
    <property type="match status" value="1"/>
</dbReference>
<reference evidence="6 7" key="1">
    <citation type="submission" date="2007-08" db="EMBL/GenBank/DDBJ databases">
        <authorList>
            <consortium name="The Vibrio harveyi Genome Sequencing Project"/>
            <person name="Bassler B."/>
            <person name="Clifton S.W."/>
            <person name="Fulton L."/>
            <person name="Delehaunty K."/>
            <person name="Fronick C."/>
            <person name="Harrison M."/>
            <person name="Markivic C."/>
            <person name="Fulton R."/>
            <person name="Tin-Wollam A.-M."/>
            <person name="Shah N."/>
            <person name="Pepin K."/>
            <person name="Nash W."/>
            <person name="Thiruvilangam P."/>
            <person name="Bhonagiri V."/>
            <person name="Waters C."/>
            <person name="Tu K.C."/>
            <person name="Irgon J."/>
            <person name="Wilson R.K."/>
        </authorList>
    </citation>
    <scope>NUCLEOTIDE SEQUENCE [LARGE SCALE GENOMIC DNA]</scope>
    <source>
        <strain evidence="7">ATCC BAA-1116 / BB120</strain>
    </source>
</reference>
<evidence type="ECO:0000313" key="7">
    <source>
        <dbReference type="Proteomes" id="UP000008152"/>
    </source>
</evidence>
<sequence>METEILMSETTQGPTHFRLMSKLKAIGPYLREPQSQEGHYYFDCLSVCVDDKKSPEKREFWGWWMDLESIEGGFTAKYHIGKYNKEGDWTSEPLPAKVTEEVYLTQSTFHQKLTDTVAEHFKLEVEYHTESFDFA</sequence>
<dbReference type="EMBL" id="CP000789">
    <property type="protein sequence ID" value="ABU70151.1"/>
    <property type="molecule type" value="Genomic_DNA"/>
</dbReference>
<keyword evidence="4 5" id="KW-0804">Transcription</keyword>
<dbReference type="InterPro" id="IPR009986">
    <property type="entry name" value="Tscrpt_reg_Crl"/>
</dbReference>
<keyword evidence="2 5" id="KW-0805">Transcription regulation</keyword>
<dbReference type="KEGG" id="vha:VIBHAR_01161"/>
<proteinExistence type="inferred from homology"/>
<evidence type="ECO:0000313" key="6">
    <source>
        <dbReference type="EMBL" id="ABU70151.1"/>
    </source>
</evidence>
<dbReference type="Proteomes" id="UP000008152">
    <property type="component" value="Chromosome I"/>
</dbReference>
<comment type="function">
    <text evidence="5">Binds to the sigma-S subunit of RNA polymerase, activating expression of sigma-S-regulated genes. Stimulates RNA polymerase holoenzyme formation and may bind to several other sigma factors, such as sigma-70 and sigma-32.</text>
</comment>
<evidence type="ECO:0000256" key="1">
    <source>
        <dbReference type="ARBA" id="ARBA00022490"/>
    </source>
</evidence>
<feature type="region of interest" description="Essential for activity" evidence="5">
    <location>
        <begin position="106"/>
        <end position="129"/>
    </location>
</feature>
<dbReference type="NCBIfam" id="NF008217">
    <property type="entry name" value="PRK10984.1"/>
    <property type="match status" value="1"/>
</dbReference>
<comment type="subcellular location">
    <subcellularLocation>
        <location evidence="5">Cytoplasm</location>
    </subcellularLocation>
</comment>
<keyword evidence="1 5" id="KW-0963">Cytoplasm</keyword>
<dbReference type="Gene3D" id="3.30.310.230">
    <property type="entry name" value="Sigma factor-binding protein Crl monomer"/>
    <property type="match status" value="1"/>
</dbReference>
<name>A7MWV1_VIBC1</name>
<evidence type="ECO:0000256" key="4">
    <source>
        <dbReference type="ARBA" id="ARBA00023163"/>
    </source>
</evidence>
<evidence type="ECO:0000256" key="5">
    <source>
        <dbReference type="HAMAP-Rule" id="MF_01178"/>
    </source>
</evidence>
<comment type="similarity">
    <text evidence="5">Belongs to the Crl family.</text>
</comment>
<dbReference type="HAMAP" id="MF_01178">
    <property type="entry name" value="Crl"/>
    <property type="match status" value="1"/>
</dbReference>
<dbReference type="PATRIC" id="fig|338187.25.peg.1467"/>
<dbReference type="AlphaFoldDB" id="A7MWV1"/>
<gene>
    <name evidence="5" type="primary">crl</name>
    <name evidence="6" type="ordered locus">VIBHAR_01161</name>
</gene>
<organism evidence="6 7">
    <name type="scientific">Vibrio campbellii (strain ATCC BAA-1116)</name>
    <dbReference type="NCBI Taxonomy" id="2902295"/>
    <lineage>
        <taxon>Bacteria</taxon>
        <taxon>Pseudomonadati</taxon>
        <taxon>Pseudomonadota</taxon>
        <taxon>Gammaproteobacteria</taxon>
        <taxon>Vibrionales</taxon>
        <taxon>Vibrionaceae</taxon>
        <taxon>Vibrio</taxon>
    </lineage>
</organism>
<dbReference type="GO" id="GO:0005737">
    <property type="term" value="C:cytoplasm"/>
    <property type="evidence" value="ECO:0007669"/>
    <property type="project" value="UniProtKB-SubCell"/>
</dbReference>
<evidence type="ECO:0000256" key="3">
    <source>
        <dbReference type="ARBA" id="ARBA00023159"/>
    </source>
</evidence>
<dbReference type="GO" id="GO:0045893">
    <property type="term" value="P:positive regulation of DNA-templated transcription"/>
    <property type="evidence" value="ECO:0007669"/>
    <property type="project" value="UniProtKB-UniRule"/>
</dbReference>
<dbReference type="InterPro" id="IPR038208">
    <property type="entry name" value="Tscrpt_reg_Crl_sf"/>
</dbReference>
<keyword evidence="3 5" id="KW-0010">Activator</keyword>
<evidence type="ECO:0000256" key="2">
    <source>
        <dbReference type="ARBA" id="ARBA00023015"/>
    </source>
</evidence>
<protein>
    <recommendedName>
        <fullName evidence="5">Sigma factor-binding protein Crl</fullName>
    </recommendedName>
</protein>
<accession>A7MWV1</accession>